<proteinExistence type="predicted"/>
<sequence>MLTRGLLANESLDLVVPVERDRKAVTQEDIVKKYTSGDVRIVTEQARTQLPELPSIISSGRYELQPEYQRRRRWSKEKQSRLIESFIMNVPVPPIFLYEFEYARYEVMDGLQRLTALADFYSDDLVLTGLEYWSELDGMTYSSLPLQIRQGIDRRYLSSIVLLYETARDDAQAQRLKELVFERINTGGISLSSQEQRNAASRGPLNKKLAELARTPSFCQAWGIPEPDERELSSGRVREEVLDDARYQSMEDIETVLRFFAHRQRTSVGALRNMRIFLDRYWQKANSTFSEELVDELGRIFVATMDLAYDVLGERVFYIRRDRPRGRVWVPRPTLLAYDCVMSAFSQHLDDAEKLRGSREEVNQRLEKLYDDHKEDFDGRRTDPQDVQRRDELISDMLKSVVSQG</sequence>
<evidence type="ECO:0000313" key="2">
    <source>
        <dbReference type="EMBL" id="GAA2436831.1"/>
    </source>
</evidence>
<gene>
    <name evidence="2" type="ORF">GCM10010421_28260</name>
</gene>
<protein>
    <recommendedName>
        <fullName evidence="1">GmrSD restriction endonucleases N-terminal domain-containing protein</fullName>
    </recommendedName>
</protein>
<feature type="domain" description="GmrSD restriction endonucleases N-terminal" evidence="1">
    <location>
        <begin position="57"/>
        <end position="199"/>
    </location>
</feature>
<reference evidence="3" key="1">
    <citation type="journal article" date="2019" name="Int. J. Syst. Evol. Microbiol.">
        <title>The Global Catalogue of Microorganisms (GCM) 10K type strain sequencing project: providing services to taxonomists for standard genome sequencing and annotation.</title>
        <authorList>
            <consortium name="The Broad Institute Genomics Platform"/>
            <consortium name="The Broad Institute Genome Sequencing Center for Infectious Disease"/>
            <person name="Wu L."/>
            <person name="Ma J."/>
        </authorList>
    </citation>
    <scope>NUCLEOTIDE SEQUENCE [LARGE SCALE GENOMIC DNA]</scope>
    <source>
        <strain evidence="3">JCM 6922</strain>
    </source>
</reference>
<comment type="caution">
    <text evidence="2">The sequence shown here is derived from an EMBL/GenBank/DDBJ whole genome shotgun (WGS) entry which is preliminary data.</text>
</comment>
<dbReference type="PANTHER" id="PTHR39639">
    <property type="entry name" value="CHROMOSOME 16, WHOLE GENOME SHOTGUN SEQUENCE"/>
    <property type="match status" value="1"/>
</dbReference>
<dbReference type="InterPro" id="IPR004919">
    <property type="entry name" value="GmrSD_N"/>
</dbReference>
<dbReference type="EMBL" id="BAAATK010000015">
    <property type="protein sequence ID" value="GAA2436831.1"/>
    <property type="molecule type" value="Genomic_DNA"/>
</dbReference>
<dbReference type="Pfam" id="PF03235">
    <property type="entry name" value="GmrSD_N"/>
    <property type="match status" value="1"/>
</dbReference>
<evidence type="ECO:0000259" key="1">
    <source>
        <dbReference type="Pfam" id="PF03235"/>
    </source>
</evidence>
<organism evidence="2 3">
    <name type="scientific">Streptomyces glaucus</name>
    <dbReference type="NCBI Taxonomy" id="284029"/>
    <lineage>
        <taxon>Bacteria</taxon>
        <taxon>Bacillati</taxon>
        <taxon>Actinomycetota</taxon>
        <taxon>Actinomycetes</taxon>
        <taxon>Kitasatosporales</taxon>
        <taxon>Streptomycetaceae</taxon>
        <taxon>Streptomyces</taxon>
    </lineage>
</organism>
<name>A0ABP5WXZ8_9ACTN</name>
<keyword evidence="3" id="KW-1185">Reference proteome</keyword>
<evidence type="ECO:0000313" key="3">
    <source>
        <dbReference type="Proteomes" id="UP001500460"/>
    </source>
</evidence>
<dbReference type="RefSeq" id="WP_344603106.1">
    <property type="nucleotide sequence ID" value="NZ_BAAATK010000015.1"/>
</dbReference>
<dbReference type="PANTHER" id="PTHR39639:SF1">
    <property type="entry name" value="DUF262 DOMAIN-CONTAINING PROTEIN"/>
    <property type="match status" value="1"/>
</dbReference>
<accession>A0ABP5WXZ8</accession>
<dbReference type="Proteomes" id="UP001500460">
    <property type="component" value="Unassembled WGS sequence"/>
</dbReference>